<keyword evidence="12" id="KW-1133">Transmembrane helix</keyword>
<evidence type="ECO:0000256" key="8">
    <source>
        <dbReference type="ARBA" id="ARBA00022737"/>
    </source>
</evidence>
<evidence type="ECO:0000259" key="18">
    <source>
        <dbReference type="PROSITE" id="PS51873"/>
    </source>
</evidence>
<dbReference type="PANTHER" id="PTHR11685">
    <property type="entry name" value="RBR FAMILY RING FINGER AND IBR DOMAIN-CONTAINING"/>
    <property type="match status" value="1"/>
</dbReference>
<dbReference type="GO" id="GO:0016567">
    <property type="term" value="P:protein ubiquitination"/>
    <property type="evidence" value="ECO:0007669"/>
    <property type="project" value="InterPro"/>
</dbReference>
<dbReference type="InterPro" id="IPR031127">
    <property type="entry name" value="E3_UB_ligase_RBR"/>
</dbReference>
<evidence type="ECO:0000256" key="7">
    <source>
        <dbReference type="ARBA" id="ARBA00022723"/>
    </source>
</evidence>
<dbReference type="GO" id="GO:0008270">
    <property type="term" value="F:zinc ion binding"/>
    <property type="evidence" value="ECO:0007669"/>
    <property type="project" value="UniProtKB-KW"/>
</dbReference>
<dbReference type="CDD" id="cd20354">
    <property type="entry name" value="Rcat_RBR_RNF14"/>
    <property type="match status" value="1"/>
</dbReference>
<dbReference type="InterPro" id="IPR017907">
    <property type="entry name" value="Znf_RING_CS"/>
</dbReference>
<evidence type="ECO:0000256" key="5">
    <source>
        <dbReference type="ARBA" id="ARBA00022679"/>
    </source>
</evidence>
<reference evidence="19" key="1">
    <citation type="submission" date="2023-03" db="EMBL/GenBank/DDBJ databases">
        <title>Massive genome expansion in bonnet fungi (Mycena s.s.) driven by repeated elements and novel gene families across ecological guilds.</title>
        <authorList>
            <consortium name="Lawrence Berkeley National Laboratory"/>
            <person name="Harder C.B."/>
            <person name="Miyauchi S."/>
            <person name="Viragh M."/>
            <person name="Kuo A."/>
            <person name="Thoen E."/>
            <person name="Andreopoulos B."/>
            <person name="Lu D."/>
            <person name="Skrede I."/>
            <person name="Drula E."/>
            <person name="Henrissat B."/>
            <person name="Morin E."/>
            <person name="Kohler A."/>
            <person name="Barry K."/>
            <person name="LaButti K."/>
            <person name="Morin E."/>
            <person name="Salamov A."/>
            <person name="Lipzen A."/>
            <person name="Mereny Z."/>
            <person name="Hegedus B."/>
            <person name="Baldrian P."/>
            <person name="Stursova M."/>
            <person name="Weitz H."/>
            <person name="Taylor A."/>
            <person name="Grigoriev I.V."/>
            <person name="Nagy L.G."/>
            <person name="Martin F."/>
            <person name="Kauserud H."/>
        </authorList>
    </citation>
    <scope>NUCLEOTIDE SEQUENCE</scope>
    <source>
        <strain evidence="19">9144</strain>
    </source>
</reference>
<evidence type="ECO:0000313" key="19">
    <source>
        <dbReference type="EMBL" id="KAJ7225754.1"/>
    </source>
</evidence>
<dbReference type="PROSITE" id="PS50089">
    <property type="entry name" value="ZF_RING_2"/>
    <property type="match status" value="1"/>
</dbReference>
<dbReference type="InterPro" id="IPR002867">
    <property type="entry name" value="IBR_dom"/>
</dbReference>
<dbReference type="Gene3D" id="1.20.120.1750">
    <property type="match status" value="1"/>
</dbReference>
<keyword evidence="20" id="KW-1185">Reference proteome</keyword>
<dbReference type="Pfam" id="PF01485">
    <property type="entry name" value="IBR"/>
    <property type="match status" value="1"/>
</dbReference>
<comment type="catalytic activity">
    <reaction evidence="1">
        <text>[E2 ubiquitin-conjugating enzyme]-S-ubiquitinyl-L-cysteine + [acceptor protein]-L-lysine = [E2 ubiquitin-conjugating enzyme]-L-cysteine + [acceptor protein]-N(6)-ubiquitinyl-L-lysine.</text>
        <dbReference type="EC" id="2.3.2.31"/>
    </reaction>
</comment>
<dbReference type="SMART" id="SM00647">
    <property type="entry name" value="IBR"/>
    <property type="match status" value="2"/>
</dbReference>
<keyword evidence="10" id="KW-0833">Ubl conjugation pathway</keyword>
<dbReference type="InterPro" id="IPR006575">
    <property type="entry name" value="RWD_dom"/>
</dbReference>
<dbReference type="Proteomes" id="UP001219525">
    <property type="component" value="Unassembled WGS sequence"/>
</dbReference>
<sequence>MSELEILQSIYPDFISSGEFSDCVLEVPVQLGESRAVVVLPQDTDTPSETLTLSLASLPPLLLHIVQSPTYPTHGPPDLSIRSSWLPPPLVLRLHRLLRNMWKPDEHVLFDWIEFIRGGDFLTSLDLFLPSGVIEIRHPTPHHIASLFASYDDSARSAIFCQRSYSCAVCLTSVKGSKCIQLLCTHVFCRSCLDDYWSLSISEGNVEKLGCPDPQCVKIGADSSEEEIARVVSPELVKRWRWLKEKIMFEKDPTLVHCPMAFCQSPVPQPPESDSFGADRLRICSACSYSFCGFCKRTWHGAIQQCPIPQAESVVLEYLAMEPESNERERMELRYGRRILRKLVAQYQEEQLNKEWLETSTKTCPGCSLHIEKSLGCNHMTCSRCNVHFCYRCGLKLSPTSPYAHFSTTGLPCYNKLFDSAGGDPEWQPMF</sequence>
<dbReference type="InterPro" id="IPR001841">
    <property type="entry name" value="Znf_RING"/>
</dbReference>
<dbReference type="Pfam" id="PF05773">
    <property type="entry name" value="RWD"/>
    <property type="match status" value="1"/>
</dbReference>
<evidence type="ECO:0000256" key="12">
    <source>
        <dbReference type="ARBA" id="ARBA00022989"/>
    </source>
</evidence>
<dbReference type="InterPro" id="IPR016135">
    <property type="entry name" value="UBQ-conjugating_enzyme/RWD"/>
</dbReference>
<proteinExistence type="inferred from homology"/>
<dbReference type="GO" id="GO:0061630">
    <property type="term" value="F:ubiquitin protein ligase activity"/>
    <property type="evidence" value="ECO:0007669"/>
    <property type="project" value="UniProtKB-EC"/>
</dbReference>
<organism evidence="19 20">
    <name type="scientific">Mycena pura</name>
    <dbReference type="NCBI Taxonomy" id="153505"/>
    <lineage>
        <taxon>Eukaryota</taxon>
        <taxon>Fungi</taxon>
        <taxon>Dikarya</taxon>
        <taxon>Basidiomycota</taxon>
        <taxon>Agaricomycotina</taxon>
        <taxon>Agaricomycetes</taxon>
        <taxon>Agaricomycetidae</taxon>
        <taxon>Agaricales</taxon>
        <taxon>Marasmiineae</taxon>
        <taxon>Mycenaceae</taxon>
        <taxon>Mycena</taxon>
    </lineage>
</organism>
<evidence type="ECO:0000256" key="10">
    <source>
        <dbReference type="ARBA" id="ARBA00022786"/>
    </source>
</evidence>
<evidence type="ECO:0000259" key="17">
    <source>
        <dbReference type="PROSITE" id="PS50908"/>
    </source>
</evidence>
<dbReference type="EC" id="2.3.2.31" evidence="4"/>
<accession>A0AAD7E3R0</accession>
<dbReference type="CDD" id="cd20341">
    <property type="entry name" value="BRcat_RBR_RNF14"/>
    <property type="match status" value="1"/>
</dbReference>
<dbReference type="GO" id="GO:0005737">
    <property type="term" value="C:cytoplasm"/>
    <property type="evidence" value="ECO:0007669"/>
    <property type="project" value="UniProtKB-ARBA"/>
</dbReference>
<dbReference type="PROSITE" id="PS51873">
    <property type="entry name" value="TRIAD"/>
    <property type="match status" value="1"/>
</dbReference>
<dbReference type="FunFam" id="3.30.40.10:FF:000051">
    <property type="entry name" value="RBR-type E3 ubiquitin transferase"/>
    <property type="match status" value="1"/>
</dbReference>
<evidence type="ECO:0000256" key="13">
    <source>
        <dbReference type="ARBA" id="ARBA00023136"/>
    </source>
</evidence>
<gene>
    <name evidence="19" type="ORF">GGX14DRAFT_640733</name>
</gene>
<evidence type="ECO:0000259" key="16">
    <source>
        <dbReference type="PROSITE" id="PS50089"/>
    </source>
</evidence>
<keyword evidence="11" id="KW-0862">Zinc</keyword>
<dbReference type="InterPro" id="IPR044066">
    <property type="entry name" value="TRIAD_supradom"/>
</dbReference>
<dbReference type="CDD" id="cd23820">
    <property type="entry name" value="RWD_RNF14"/>
    <property type="match status" value="1"/>
</dbReference>
<feature type="domain" description="RING-type" evidence="16">
    <location>
        <begin position="167"/>
        <end position="212"/>
    </location>
</feature>
<dbReference type="InterPro" id="IPR013083">
    <property type="entry name" value="Znf_RING/FYVE/PHD"/>
</dbReference>
<evidence type="ECO:0000256" key="3">
    <source>
        <dbReference type="ARBA" id="ARBA00004906"/>
    </source>
</evidence>
<dbReference type="GO" id="GO:0031090">
    <property type="term" value="C:organelle membrane"/>
    <property type="evidence" value="ECO:0007669"/>
    <property type="project" value="UniProtKB-ARBA"/>
</dbReference>
<comment type="subcellular location">
    <subcellularLocation>
        <location evidence="2">Membrane</location>
        <topology evidence="2">Single-pass membrane protein</topology>
    </subcellularLocation>
</comment>
<comment type="pathway">
    <text evidence="3">Protein modification; protein ubiquitination.</text>
</comment>
<dbReference type="PROSITE" id="PS50908">
    <property type="entry name" value="RWD"/>
    <property type="match status" value="1"/>
</dbReference>
<comment type="similarity">
    <text evidence="14">Belongs to the RBR family. RNF14 subfamily.</text>
</comment>
<comment type="caution">
    <text evidence="19">The sequence shown here is derived from an EMBL/GenBank/DDBJ whole genome shotgun (WGS) entry which is preliminary data.</text>
</comment>
<evidence type="ECO:0000256" key="1">
    <source>
        <dbReference type="ARBA" id="ARBA00001798"/>
    </source>
</evidence>
<evidence type="ECO:0000256" key="15">
    <source>
        <dbReference type="PROSITE-ProRule" id="PRU00175"/>
    </source>
</evidence>
<feature type="domain" description="RWD" evidence="17">
    <location>
        <begin position="2"/>
        <end position="125"/>
    </location>
</feature>
<keyword evidence="5" id="KW-0808">Transferase</keyword>
<dbReference type="SUPFAM" id="SSF57850">
    <property type="entry name" value="RING/U-box"/>
    <property type="match status" value="2"/>
</dbReference>
<dbReference type="Pfam" id="PF22191">
    <property type="entry name" value="IBR_1"/>
    <property type="match status" value="1"/>
</dbReference>
<evidence type="ECO:0000256" key="14">
    <source>
        <dbReference type="ARBA" id="ARBA00044508"/>
    </source>
</evidence>
<dbReference type="AlphaFoldDB" id="A0AAD7E3R0"/>
<dbReference type="InterPro" id="IPR047548">
    <property type="entry name" value="Rcat_RBR_RNF14"/>
</dbReference>
<evidence type="ECO:0000256" key="6">
    <source>
        <dbReference type="ARBA" id="ARBA00022692"/>
    </source>
</evidence>
<dbReference type="PROSITE" id="PS00518">
    <property type="entry name" value="ZF_RING_1"/>
    <property type="match status" value="1"/>
</dbReference>
<dbReference type="Pfam" id="PF00097">
    <property type="entry name" value="zf-C3HC4"/>
    <property type="match status" value="1"/>
</dbReference>
<dbReference type="SMART" id="SM00591">
    <property type="entry name" value="RWD"/>
    <property type="match status" value="1"/>
</dbReference>
<evidence type="ECO:0000256" key="9">
    <source>
        <dbReference type="ARBA" id="ARBA00022771"/>
    </source>
</evidence>
<feature type="domain" description="RING-type" evidence="18">
    <location>
        <begin position="163"/>
        <end position="417"/>
    </location>
</feature>
<keyword evidence="7" id="KW-0479">Metal-binding</keyword>
<dbReference type="Gene3D" id="3.10.110.10">
    <property type="entry name" value="Ubiquitin Conjugating Enzyme"/>
    <property type="match status" value="1"/>
</dbReference>
<keyword evidence="8" id="KW-0677">Repeat</keyword>
<evidence type="ECO:0000313" key="20">
    <source>
        <dbReference type="Proteomes" id="UP001219525"/>
    </source>
</evidence>
<dbReference type="Gene3D" id="3.30.40.10">
    <property type="entry name" value="Zinc/RING finger domain, C3HC4 (zinc finger)"/>
    <property type="match status" value="1"/>
</dbReference>
<name>A0AAD7E3R0_9AGAR</name>
<keyword evidence="13" id="KW-0472">Membrane</keyword>
<dbReference type="EMBL" id="JARJCW010000004">
    <property type="protein sequence ID" value="KAJ7225754.1"/>
    <property type="molecule type" value="Genomic_DNA"/>
</dbReference>
<dbReference type="InterPro" id="IPR018957">
    <property type="entry name" value="Znf_C3HC4_RING-type"/>
</dbReference>
<evidence type="ECO:0000256" key="4">
    <source>
        <dbReference type="ARBA" id="ARBA00012251"/>
    </source>
</evidence>
<evidence type="ECO:0000256" key="2">
    <source>
        <dbReference type="ARBA" id="ARBA00004167"/>
    </source>
</evidence>
<keyword evidence="6" id="KW-0812">Transmembrane</keyword>
<evidence type="ECO:0000256" key="11">
    <source>
        <dbReference type="ARBA" id="ARBA00022833"/>
    </source>
</evidence>
<protein>
    <recommendedName>
        <fullName evidence="4">RBR-type E3 ubiquitin transferase</fullName>
        <ecNumber evidence="4">2.3.2.31</ecNumber>
    </recommendedName>
</protein>
<dbReference type="SUPFAM" id="SSF54495">
    <property type="entry name" value="UBC-like"/>
    <property type="match status" value="1"/>
</dbReference>
<keyword evidence="9 15" id="KW-0863">Zinc-finger</keyword>